<name>A0A8G0LDR1_9HYPO</name>
<protein>
    <submittedName>
        <fullName evidence="2">Uncharacterized protein</fullName>
    </submittedName>
</protein>
<feature type="region of interest" description="Disordered" evidence="1">
    <location>
        <begin position="99"/>
        <end position="121"/>
    </location>
</feature>
<organism evidence="2 3">
    <name type="scientific">Trichoderma simmonsii</name>
    <dbReference type="NCBI Taxonomy" id="1491479"/>
    <lineage>
        <taxon>Eukaryota</taxon>
        <taxon>Fungi</taxon>
        <taxon>Dikarya</taxon>
        <taxon>Ascomycota</taxon>
        <taxon>Pezizomycotina</taxon>
        <taxon>Sordariomycetes</taxon>
        <taxon>Hypocreomycetidae</taxon>
        <taxon>Hypocreales</taxon>
        <taxon>Hypocreaceae</taxon>
        <taxon>Trichoderma</taxon>
    </lineage>
</organism>
<gene>
    <name evidence="2" type="ORF">H0G86_006018</name>
</gene>
<feature type="region of interest" description="Disordered" evidence="1">
    <location>
        <begin position="26"/>
        <end position="62"/>
    </location>
</feature>
<dbReference type="EMBL" id="CP075866">
    <property type="protein sequence ID" value="QYS98862.1"/>
    <property type="molecule type" value="Genomic_DNA"/>
</dbReference>
<feature type="region of interest" description="Disordered" evidence="1">
    <location>
        <begin position="68"/>
        <end position="87"/>
    </location>
</feature>
<dbReference type="AlphaFoldDB" id="A0A8G0LDR1"/>
<evidence type="ECO:0000313" key="3">
    <source>
        <dbReference type="Proteomes" id="UP000826661"/>
    </source>
</evidence>
<evidence type="ECO:0000313" key="2">
    <source>
        <dbReference type="EMBL" id="QYS98862.1"/>
    </source>
</evidence>
<keyword evidence="3" id="KW-1185">Reference proteome</keyword>
<evidence type="ECO:0000256" key="1">
    <source>
        <dbReference type="SAM" id="MobiDB-lite"/>
    </source>
</evidence>
<sequence>MAMDITQAECSANLNIGALVSNRLSLAQHKPRHQRGNPQINRKATPDDEARSTEAAQKQAKTKALWLGLAGAREPPTKAGDIGTKKIHKAQKGIETITTRKKGSRCTAAPHESSWKRWKET</sequence>
<proteinExistence type="predicted"/>
<accession>A0A8G0LDR1</accession>
<dbReference type="Proteomes" id="UP000826661">
    <property type="component" value="Chromosome III"/>
</dbReference>
<reference evidence="2 3" key="1">
    <citation type="journal article" date="2021" name="BMC Genomics">
        <title>Telomere-to-telomere genome assembly of asparaginase-producing Trichoderma simmonsii.</title>
        <authorList>
            <person name="Chung D."/>
            <person name="Kwon Y.M."/>
            <person name="Yang Y."/>
        </authorList>
    </citation>
    <scope>NUCLEOTIDE SEQUENCE [LARGE SCALE GENOMIC DNA]</scope>
    <source>
        <strain evidence="2 3">GH-Sj1</strain>
    </source>
</reference>